<sequence length="105" mass="12200">MVRTIADAFRVLRSKLEITDLQEQTVASRQQAIREVLERDFLIKDTFLTGSYRRSTMIRPLKEADVDIFIVLDVKYYREDGKKALLESCRLAVNYEIRLSTISVG</sequence>
<dbReference type="RefSeq" id="WP_245450255.1">
    <property type="nucleotide sequence ID" value="NZ_JAHBRY010000005.1"/>
</dbReference>
<dbReference type="InterPro" id="IPR043519">
    <property type="entry name" value="NT_sf"/>
</dbReference>
<keyword evidence="2" id="KW-1185">Reference proteome</keyword>
<evidence type="ECO:0000313" key="1">
    <source>
        <dbReference type="EMBL" id="PXW51602.1"/>
    </source>
</evidence>
<reference evidence="1 2" key="1">
    <citation type="submission" date="2018-05" db="EMBL/GenBank/DDBJ databases">
        <title>Genomic Encyclopedia of Type Strains, Phase IV (KMG-IV): sequencing the most valuable type-strain genomes for metagenomic binning, comparative biology and taxonomic classification.</title>
        <authorList>
            <person name="Goeker M."/>
        </authorList>
    </citation>
    <scope>NUCLEOTIDE SEQUENCE [LARGE SCALE GENOMIC DNA]</scope>
    <source>
        <strain evidence="1 2">DSM 6462</strain>
    </source>
</reference>
<dbReference type="Proteomes" id="UP000248021">
    <property type="component" value="Unassembled WGS sequence"/>
</dbReference>
<dbReference type="Pfam" id="PF18144">
    <property type="entry name" value="SMODS"/>
    <property type="match status" value="1"/>
</dbReference>
<protein>
    <submittedName>
        <fullName evidence="1">Nucleotidyltransferase-like protein</fullName>
    </submittedName>
</protein>
<name>A0A2V3TS59_9HYPH</name>
<gene>
    <name evidence="1" type="ORF">C7450_11939</name>
</gene>
<dbReference type="EMBL" id="QJJK01000019">
    <property type="protein sequence ID" value="PXW51602.1"/>
    <property type="molecule type" value="Genomic_DNA"/>
</dbReference>
<evidence type="ECO:0000313" key="2">
    <source>
        <dbReference type="Proteomes" id="UP000248021"/>
    </source>
</evidence>
<dbReference type="GO" id="GO:0016740">
    <property type="term" value="F:transferase activity"/>
    <property type="evidence" value="ECO:0007669"/>
    <property type="project" value="UniProtKB-KW"/>
</dbReference>
<comment type="caution">
    <text evidence="1">The sequence shown here is derived from an EMBL/GenBank/DDBJ whole genome shotgun (WGS) entry which is preliminary data.</text>
</comment>
<dbReference type="SUPFAM" id="SSF81301">
    <property type="entry name" value="Nucleotidyltransferase"/>
    <property type="match status" value="1"/>
</dbReference>
<dbReference type="Gene3D" id="3.30.460.10">
    <property type="entry name" value="Beta Polymerase, domain 2"/>
    <property type="match status" value="1"/>
</dbReference>
<accession>A0A2V3TS59</accession>
<dbReference type="AlphaFoldDB" id="A0A2V3TS59"/>
<organism evidence="1 2">
    <name type="scientific">Chelatococcus asaccharovorans</name>
    <dbReference type="NCBI Taxonomy" id="28210"/>
    <lineage>
        <taxon>Bacteria</taxon>
        <taxon>Pseudomonadati</taxon>
        <taxon>Pseudomonadota</taxon>
        <taxon>Alphaproteobacteria</taxon>
        <taxon>Hyphomicrobiales</taxon>
        <taxon>Chelatococcaceae</taxon>
        <taxon>Chelatococcus</taxon>
    </lineage>
</organism>
<keyword evidence="1" id="KW-0808">Transferase</keyword>
<proteinExistence type="predicted"/>